<dbReference type="SMART" id="SM00530">
    <property type="entry name" value="HTH_XRE"/>
    <property type="match status" value="1"/>
</dbReference>
<dbReference type="Gene3D" id="1.10.260.40">
    <property type="entry name" value="lambda repressor-like DNA-binding domains"/>
    <property type="match status" value="1"/>
</dbReference>
<evidence type="ECO:0000259" key="1">
    <source>
        <dbReference type="PROSITE" id="PS50943"/>
    </source>
</evidence>
<reference evidence="3" key="1">
    <citation type="journal article" date="2022" name="J Environ Chem Eng">
        <title>Biodegradation of petroleum oil using a constructed nonpathogenic and heavy metal-tolerant bacterial consortium isolated from marine sponges.</title>
        <authorList>
            <person name="Dechsakulwatana C."/>
            <person name="Rungsihiranrut A."/>
            <person name="Muangchinda C."/>
            <person name="Ningthoujam R."/>
            <person name="Klankeo P."/>
            <person name="Pinyakong O."/>
        </authorList>
    </citation>
    <scope>NUCLEOTIDE SEQUENCE [LARGE SCALE GENOMIC DNA]</scope>
    <source>
        <strain evidence="3">MO2-4</strain>
    </source>
</reference>
<accession>A0ABU3ZXP9</accession>
<comment type="caution">
    <text evidence="2">The sequence shown here is derived from an EMBL/GenBank/DDBJ whole genome shotgun (WGS) entry which is preliminary data.</text>
</comment>
<name>A0ABU3ZXP9_9SPHN</name>
<evidence type="ECO:0000313" key="3">
    <source>
        <dbReference type="Proteomes" id="UP001185984"/>
    </source>
</evidence>
<dbReference type="EMBL" id="JAPTHD010000004">
    <property type="protein sequence ID" value="MDV5824309.1"/>
    <property type="molecule type" value="Genomic_DNA"/>
</dbReference>
<sequence>MAFKAELLRKKLKEEGRTRKFLAEATHKRERTVSRWLNGQNPPKSKDLELIAMALRCRPQDFDPSYADEGLGVAMYARVSVASHNAYEMMRLRYGVTQKSIIELAPVLFSIVASYALKVPEDDMALYHQAIRRGLSSPLPGAHSYEGANGFAIDQRASENAACFGLPAADPMDAQPRNLFCEALSRLCLEISDHVSTEFFHVAEPGDAPSVLGFVPDIKLLAALTGGDTELTKALVEGRVRLSKCWEDHQKSGSSSIDEFPGILRRELARANDHHQTQLAMKREDSLAKLQTWRAYYEELHPELAREYDQLVADYCHEDGWFPDYYGEELNELFLTNPYKEPRFINDDMLPDGQEATIFSRRNSPIAKRFAELQAHRKRLKAEFEELGE</sequence>
<dbReference type="RefSeq" id="WP_317517078.1">
    <property type="nucleotide sequence ID" value="NZ_JAPTHD010000004.1"/>
</dbReference>
<dbReference type="InterPro" id="IPR010982">
    <property type="entry name" value="Lambda_DNA-bd_dom_sf"/>
</dbReference>
<dbReference type="SUPFAM" id="SSF47413">
    <property type="entry name" value="lambda repressor-like DNA-binding domains"/>
    <property type="match status" value="1"/>
</dbReference>
<feature type="domain" description="HTH cro/C1-type" evidence="1">
    <location>
        <begin position="8"/>
        <end position="62"/>
    </location>
</feature>
<keyword evidence="3" id="KW-1185">Reference proteome</keyword>
<dbReference type="Pfam" id="PF01381">
    <property type="entry name" value="HTH_3"/>
    <property type="match status" value="1"/>
</dbReference>
<organism evidence="2 3">
    <name type="scientific">Sphingobium naphthae</name>
    <dbReference type="NCBI Taxonomy" id="1886786"/>
    <lineage>
        <taxon>Bacteria</taxon>
        <taxon>Pseudomonadati</taxon>
        <taxon>Pseudomonadota</taxon>
        <taxon>Alphaproteobacteria</taxon>
        <taxon>Sphingomonadales</taxon>
        <taxon>Sphingomonadaceae</taxon>
        <taxon>Sphingobium</taxon>
    </lineage>
</organism>
<protein>
    <submittedName>
        <fullName evidence="2">Helix-turn-helix transcriptional regulator</fullName>
    </submittedName>
</protein>
<gene>
    <name evidence="2" type="ORF">O0R41_11940</name>
</gene>
<evidence type="ECO:0000313" key="2">
    <source>
        <dbReference type="EMBL" id="MDV5824309.1"/>
    </source>
</evidence>
<dbReference type="Proteomes" id="UP001185984">
    <property type="component" value="Unassembled WGS sequence"/>
</dbReference>
<proteinExistence type="predicted"/>
<dbReference type="PROSITE" id="PS50943">
    <property type="entry name" value="HTH_CROC1"/>
    <property type="match status" value="1"/>
</dbReference>
<dbReference type="InterPro" id="IPR001387">
    <property type="entry name" value="Cro/C1-type_HTH"/>
</dbReference>
<dbReference type="CDD" id="cd00093">
    <property type="entry name" value="HTH_XRE"/>
    <property type="match status" value="1"/>
</dbReference>